<reference evidence="3 4" key="1">
    <citation type="journal article" date="2015" name="Genome Announc.">
        <title>Genomes of Geoalkalibacter ferrihydriticus Z-0531T and Geoalkalibacter subterraneus Red1T, Two Haloalkaliphilic Metal-Reducing Deltaproteobacteria.</title>
        <authorList>
            <person name="Badalamenti J.P."/>
            <person name="Krajmalnik-Brown R."/>
            <person name="Torres C.I."/>
            <person name="Bond D.R."/>
        </authorList>
    </citation>
    <scope>NUCLEOTIDE SEQUENCE [LARGE SCALE GENOMIC DNA]</scope>
    <source>
        <strain evidence="3 4">Red1</strain>
    </source>
</reference>
<dbReference type="CDD" id="cd20705">
    <property type="entry name" value="MIX_I"/>
    <property type="match status" value="1"/>
</dbReference>
<sequence>MSRQHRRLARYIDGEGDEAQRYRELVIDTLDEATQRLTLVMRDLAFNNSSPEEREYIVLPLAASVPTVPADAPRPSCIEEYPNFVIPILPKRYATPEPDPAQAQELRTGWLYVYRNGHLWRELEVMEHGHTRDVNLRRHQGKDERPASGEVDSRVLIPYKMGSIHQQIEIAYSEVQWSWARINALGGMDPDPKEEPRLRPDTPKPQVGKEQAAANRRARMQDFTAELKRHIRGEDTENIQSVENCTAEIYSLHLHRFSKLPVVYLHDPLGVAMDLADQHEAAWADMESFIEALRVGLPPEKLALEVQRGDIFGEAEQTLRQQVAAQFQVAVLMQQIGFASEENRKKYGRHLSRECLDVLLGAGERRQLRQVIMNTREGLVSFLESRAYQTALGDYLDNTPERRLNGKGVVLYAARFLELSANFLDARLDPPDTHTAAERQTSQAAQAYMNRLKTAGNSAGLLLAENVEIRTESTSRPAARPRTVALLQDDATPQSLRLKTILEDQGVDLATRAGAIGTALIEAFSSITADLKTLEWVSERVNTLKVPGFGEYTVIDVSLPEPKIPEGYHPVEGETTSLARPAVTYKAALALGARTATADGMMSVVQKNRIAIFPATLEVTEVTARQLVRKDLKPLPARLAARYHDSIPRAVAVAPFFVALDLLNLRTVLHQIAAGEIKGLGDAGLRGLQLISAMSGVAQGMAETGNLWLRVGKMETSRSLAKISLRGRVVGNVAMGFFNIFDGLKTRRENDNDAAAVKFIAAGAFFGLAAATTWAWAIPLTLVAVAGTLAGTWLEDDPLERFAKNGPLHLHHKRDATPWEKIRALAQAPSVEASFSAEWSQWTEIERLFLDEYLLGFGVETSARGPHSRSFPSVYVDTLSAICSFQRFVPMLSQTEIFCHYYPGGDFSLEPTVIHPTVEDFRTEKDTQMISSIGVTFPIPQEHLRNQSPYWSAIIFCRIKSQTDRENCRPPLGGDGSPRYFAIRHHGNGMMRKTARRIGTMQELARPEFWRTT</sequence>
<feature type="compositionally biased region" description="Basic and acidic residues" evidence="1">
    <location>
        <begin position="190"/>
        <end position="202"/>
    </location>
</feature>
<dbReference type="OrthoDB" id="5406083at2"/>
<protein>
    <recommendedName>
        <fullName evidence="2">Toxin VasX N-terminal region domain-containing protein</fullName>
    </recommendedName>
</protein>
<dbReference type="STRING" id="483547.GSUB_05455"/>
<dbReference type="HOGENOM" id="CLU_284666_0_0_7"/>
<dbReference type="EMBL" id="CP010311">
    <property type="protein sequence ID" value="AJF06122.1"/>
    <property type="molecule type" value="Genomic_DNA"/>
</dbReference>
<dbReference type="Proteomes" id="UP000035036">
    <property type="component" value="Chromosome"/>
</dbReference>
<name>A0A0B5FDA9_9BACT</name>
<dbReference type="InterPro" id="IPR046864">
    <property type="entry name" value="VasX_N"/>
</dbReference>
<feature type="region of interest" description="Disordered" evidence="1">
    <location>
        <begin position="188"/>
        <end position="216"/>
    </location>
</feature>
<evidence type="ECO:0000259" key="2">
    <source>
        <dbReference type="Pfam" id="PF20249"/>
    </source>
</evidence>
<dbReference type="KEGG" id="gsb:GSUB_05455"/>
<dbReference type="AlphaFoldDB" id="A0A0B5FDA9"/>
<dbReference type="Pfam" id="PF20249">
    <property type="entry name" value="VasX_N"/>
    <property type="match status" value="1"/>
</dbReference>
<dbReference type="RefSeq" id="WP_040199614.1">
    <property type="nucleotide sequence ID" value="NZ_CP010311.1"/>
</dbReference>
<organism evidence="3 4">
    <name type="scientific">Geoalkalibacter subterraneus</name>
    <dbReference type="NCBI Taxonomy" id="483547"/>
    <lineage>
        <taxon>Bacteria</taxon>
        <taxon>Pseudomonadati</taxon>
        <taxon>Thermodesulfobacteriota</taxon>
        <taxon>Desulfuromonadia</taxon>
        <taxon>Desulfuromonadales</taxon>
        <taxon>Geoalkalibacteraceae</taxon>
        <taxon>Geoalkalibacter</taxon>
    </lineage>
</organism>
<keyword evidence="4" id="KW-1185">Reference proteome</keyword>
<accession>A0A0B5FDA9</accession>
<gene>
    <name evidence="3" type="ORF">GSUB_05455</name>
</gene>
<proteinExistence type="predicted"/>
<evidence type="ECO:0000313" key="4">
    <source>
        <dbReference type="Proteomes" id="UP000035036"/>
    </source>
</evidence>
<evidence type="ECO:0000256" key="1">
    <source>
        <dbReference type="SAM" id="MobiDB-lite"/>
    </source>
</evidence>
<feature type="domain" description="Toxin VasX N-terminal region" evidence="2">
    <location>
        <begin position="103"/>
        <end position="184"/>
    </location>
</feature>
<evidence type="ECO:0000313" key="3">
    <source>
        <dbReference type="EMBL" id="AJF06122.1"/>
    </source>
</evidence>